<dbReference type="PANTHER" id="PTHR43133">
    <property type="entry name" value="RNA POLYMERASE ECF-TYPE SIGMA FACTO"/>
    <property type="match status" value="1"/>
</dbReference>
<keyword evidence="4" id="KW-0804">Transcription</keyword>
<dbReference type="GO" id="GO:0016987">
    <property type="term" value="F:sigma factor activity"/>
    <property type="evidence" value="ECO:0007669"/>
    <property type="project" value="UniProtKB-KW"/>
</dbReference>
<organism evidence="7 8">
    <name type="scientific">Chitinophaga eiseniae</name>
    <dbReference type="NCBI Taxonomy" id="634771"/>
    <lineage>
        <taxon>Bacteria</taxon>
        <taxon>Pseudomonadati</taxon>
        <taxon>Bacteroidota</taxon>
        <taxon>Chitinophagia</taxon>
        <taxon>Chitinophagales</taxon>
        <taxon>Chitinophagaceae</taxon>
        <taxon>Chitinophaga</taxon>
    </lineage>
</organism>
<dbReference type="InterPro" id="IPR013249">
    <property type="entry name" value="RNA_pol_sigma70_r4_t2"/>
</dbReference>
<dbReference type="InterPro" id="IPR039425">
    <property type="entry name" value="RNA_pol_sigma-70-like"/>
</dbReference>
<evidence type="ECO:0000259" key="5">
    <source>
        <dbReference type="Pfam" id="PF04542"/>
    </source>
</evidence>
<dbReference type="RefSeq" id="WP_078671411.1">
    <property type="nucleotide sequence ID" value="NZ_FUWZ01000004.1"/>
</dbReference>
<dbReference type="InterPro" id="IPR014284">
    <property type="entry name" value="RNA_pol_sigma-70_dom"/>
</dbReference>
<evidence type="ECO:0000256" key="2">
    <source>
        <dbReference type="ARBA" id="ARBA00023015"/>
    </source>
</evidence>
<accession>A0A1T4T6J0</accession>
<evidence type="ECO:0000313" key="8">
    <source>
        <dbReference type="Proteomes" id="UP000190367"/>
    </source>
</evidence>
<protein>
    <submittedName>
        <fullName evidence="7">RNA polymerase sigma-70 factor, ECF subfamily</fullName>
    </submittedName>
</protein>
<gene>
    <name evidence="7" type="ORF">SAMN04488128_10438</name>
</gene>
<dbReference type="GO" id="GO:0006352">
    <property type="term" value="P:DNA-templated transcription initiation"/>
    <property type="evidence" value="ECO:0007669"/>
    <property type="project" value="InterPro"/>
</dbReference>
<dbReference type="OrthoDB" id="665849at2"/>
<proteinExistence type="inferred from homology"/>
<evidence type="ECO:0000256" key="4">
    <source>
        <dbReference type="ARBA" id="ARBA00023163"/>
    </source>
</evidence>
<dbReference type="Gene3D" id="1.10.1740.10">
    <property type="match status" value="1"/>
</dbReference>
<dbReference type="Pfam" id="PF08281">
    <property type="entry name" value="Sigma70_r4_2"/>
    <property type="match status" value="1"/>
</dbReference>
<dbReference type="PANTHER" id="PTHR43133:SF46">
    <property type="entry name" value="RNA POLYMERASE SIGMA-70 FACTOR ECF SUBFAMILY"/>
    <property type="match status" value="1"/>
</dbReference>
<name>A0A1T4T6J0_9BACT</name>
<sequence>MSSSILRDTPETELWQLVRQGSVPAYEALYERHWETLYETAYWRLYDKDAAKDIVQEVFIYCWQKREQIQITESVVGYFRTAVRFKVLNHLKSEQARDKYRQLAGRELPEITHSTEEMMAGADLEASYRRELQRLPEKMRQLFIDSRDHGLSVREIAQKHGLSEQTVKNQLSAALKKLRDGLGNFFFE</sequence>
<dbReference type="STRING" id="634771.SAMN04488128_10438"/>
<dbReference type="InterPro" id="IPR013325">
    <property type="entry name" value="RNA_pol_sigma_r2"/>
</dbReference>
<keyword evidence="3" id="KW-0731">Sigma factor</keyword>
<dbReference type="GO" id="GO:0003677">
    <property type="term" value="F:DNA binding"/>
    <property type="evidence" value="ECO:0007669"/>
    <property type="project" value="InterPro"/>
</dbReference>
<evidence type="ECO:0000256" key="3">
    <source>
        <dbReference type="ARBA" id="ARBA00023082"/>
    </source>
</evidence>
<feature type="domain" description="RNA polymerase sigma factor 70 region 4 type 2" evidence="6">
    <location>
        <begin position="128"/>
        <end position="178"/>
    </location>
</feature>
<feature type="domain" description="RNA polymerase sigma-70 region 2" evidence="5">
    <location>
        <begin position="29"/>
        <end position="95"/>
    </location>
</feature>
<dbReference type="Pfam" id="PF04542">
    <property type="entry name" value="Sigma70_r2"/>
    <property type="match status" value="1"/>
</dbReference>
<dbReference type="Proteomes" id="UP000190367">
    <property type="component" value="Unassembled WGS sequence"/>
</dbReference>
<evidence type="ECO:0000256" key="1">
    <source>
        <dbReference type="ARBA" id="ARBA00010641"/>
    </source>
</evidence>
<dbReference type="InterPro" id="IPR036388">
    <property type="entry name" value="WH-like_DNA-bd_sf"/>
</dbReference>
<keyword evidence="2" id="KW-0805">Transcription regulation</keyword>
<keyword evidence="8" id="KW-1185">Reference proteome</keyword>
<dbReference type="InterPro" id="IPR014327">
    <property type="entry name" value="RNA_pol_sigma70_bacteroid"/>
</dbReference>
<comment type="similarity">
    <text evidence="1">Belongs to the sigma-70 factor family. ECF subfamily.</text>
</comment>
<dbReference type="EMBL" id="FUWZ01000004">
    <property type="protein sequence ID" value="SKA36023.1"/>
    <property type="molecule type" value="Genomic_DNA"/>
</dbReference>
<dbReference type="Gene3D" id="1.10.10.10">
    <property type="entry name" value="Winged helix-like DNA-binding domain superfamily/Winged helix DNA-binding domain"/>
    <property type="match status" value="1"/>
</dbReference>
<dbReference type="InterPro" id="IPR007627">
    <property type="entry name" value="RNA_pol_sigma70_r2"/>
</dbReference>
<evidence type="ECO:0000259" key="6">
    <source>
        <dbReference type="Pfam" id="PF08281"/>
    </source>
</evidence>
<dbReference type="NCBIfam" id="TIGR02937">
    <property type="entry name" value="sigma70-ECF"/>
    <property type="match status" value="1"/>
</dbReference>
<dbReference type="InterPro" id="IPR013324">
    <property type="entry name" value="RNA_pol_sigma_r3/r4-like"/>
</dbReference>
<dbReference type="SUPFAM" id="SSF88946">
    <property type="entry name" value="Sigma2 domain of RNA polymerase sigma factors"/>
    <property type="match status" value="1"/>
</dbReference>
<evidence type="ECO:0000313" key="7">
    <source>
        <dbReference type="EMBL" id="SKA36023.1"/>
    </source>
</evidence>
<dbReference type="NCBIfam" id="TIGR02985">
    <property type="entry name" value="Sig70_bacteroi1"/>
    <property type="match status" value="1"/>
</dbReference>
<reference evidence="8" key="1">
    <citation type="submission" date="2017-02" db="EMBL/GenBank/DDBJ databases">
        <authorList>
            <person name="Varghese N."/>
            <person name="Submissions S."/>
        </authorList>
    </citation>
    <scope>NUCLEOTIDE SEQUENCE [LARGE SCALE GENOMIC DNA]</scope>
    <source>
        <strain evidence="8">DSM 22224</strain>
    </source>
</reference>
<dbReference type="AlphaFoldDB" id="A0A1T4T6J0"/>
<dbReference type="SUPFAM" id="SSF88659">
    <property type="entry name" value="Sigma3 and sigma4 domains of RNA polymerase sigma factors"/>
    <property type="match status" value="1"/>
</dbReference>